<dbReference type="PANTHER" id="PTHR30075">
    <property type="entry name" value="GLYCYL-TRNA SYNTHETASE"/>
    <property type="match status" value="1"/>
</dbReference>
<dbReference type="GO" id="GO:0006420">
    <property type="term" value="P:arginyl-tRNA aminoacylation"/>
    <property type="evidence" value="ECO:0007669"/>
    <property type="project" value="InterPro"/>
</dbReference>
<dbReference type="InterPro" id="IPR009080">
    <property type="entry name" value="tRNAsynth_Ia_anticodon-bd"/>
</dbReference>
<comment type="catalytic activity">
    <reaction evidence="10 11">
        <text>tRNA(Gly) + glycine + ATP = glycyl-tRNA(Gly) + AMP + diphosphate</text>
        <dbReference type="Rhea" id="RHEA:16013"/>
        <dbReference type="Rhea" id="RHEA-COMP:9664"/>
        <dbReference type="Rhea" id="RHEA-COMP:9683"/>
        <dbReference type="ChEBI" id="CHEBI:30616"/>
        <dbReference type="ChEBI" id="CHEBI:33019"/>
        <dbReference type="ChEBI" id="CHEBI:57305"/>
        <dbReference type="ChEBI" id="CHEBI:78442"/>
        <dbReference type="ChEBI" id="CHEBI:78522"/>
        <dbReference type="ChEBI" id="CHEBI:456215"/>
        <dbReference type="EC" id="6.1.1.14"/>
    </reaction>
</comment>
<feature type="domain" description="DALR anticodon binding" evidence="12">
    <location>
        <begin position="587"/>
        <end position="690"/>
    </location>
</feature>
<dbReference type="GO" id="GO:0005829">
    <property type="term" value="C:cytosol"/>
    <property type="evidence" value="ECO:0007669"/>
    <property type="project" value="TreeGrafter"/>
</dbReference>
<dbReference type="PROSITE" id="PS50861">
    <property type="entry name" value="AA_TRNA_LIGASE_II_GLYAB"/>
    <property type="match status" value="1"/>
</dbReference>
<evidence type="ECO:0000256" key="11">
    <source>
        <dbReference type="HAMAP-Rule" id="MF_00255"/>
    </source>
</evidence>
<name>A0A841HM66_9GAMM</name>
<evidence type="ECO:0000256" key="10">
    <source>
        <dbReference type="ARBA" id="ARBA00047937"/>
    </source>
</evidence>
<keyword evidence="7 11" id="KW-0067">ATP-binding</keyword>
<dbReference type="GO" id="GO:0004820">
    <property type="term" value="F:glycine-tRNA ligase activity"/>
    <property type="evidence" value="ECO:0007669"/>
    <property type="project" value="UniProtKB-UniRule"/>
</dbReference>
<dbReference type="EMBL" id="JACHHZ010000002">
    <property type="protein sequence ID" value="MBB6093055.1"/>
    <property type="molecule type" value="Genomic_DNA"/>
</dbReference>
<comment type="similarity">
    <text evidence="2 11">Belongs to the class-II aminoacyl-tRNA synthetase family.</text>
</comment>
<dbReference type="RefSeq" id="WP_184331062.1">
    <property type="nucleotide sequence ID" value="NZ_JACHHZ010000002.1"/>
</dbReference>
<evidence type="ECO:0000313" key="14">
    <source>
        <dbReference type="Proteomes" id="UP000588068"/>
    </source>
</evidence>
<keyword evidence="6 11" id="KW-0547">Nucleotide-binding</keyword>
<dbReference type="Gene3D" id="1.10.730.10">
    <property type="entry name" value="Isoleucyl-tRNA Synthetase, Domain 1"/>
    <property type="match status" value="1"/>
</dbReference>
<dbReference type="Proteomes" id="UP000588068">
    <property type="component" value="Unassembled WGS sequence"/>
</dbReference>
<evidence type="ECO:0000256" key="4">
    <source>
        <dbReference type="ARBA" id="ARBA00022490"/>
    </source>
</evidence>
<keyword evidence="5 11" id="KW-0436">Ligase</keyword>
<keyword evidence="9 11" id="KW-0030">Aminoacyl-tRNA synthetase</keyword>
<organism evidence="13 14">
    <name type="scientific">Povalibacter uvarum</name>
    <dbReference type="NCBI Taxonomy" id="732238"/>
    <lineage>
        <taxon>Bacteria</taxon>
        <taxon>Pseudomonadati</taxon>
        <taxon>Pseudomonadota</taxon>
        <taxon>Gammaproteobacteria</taxon>
        <taxon>Steroidobacterales</taxon>
        <taxon>Steroidobacteraceae</taxon>
        <taxon>Povalibacter</taxon>
    </lineage>
</organism>
<keyword evidence="4 11" id="KW-0963">Cytoplasm</keyword>
<dbReference type="GO" id="GO:0006426">
    <property type="term" value="P:glycyl-tRNA aminoacylation"/>
    <property type="evidence" value="ECO:0007669"/>
    <property type="project" value="UniProtKB-UniRule"/>
</dbReference>
<dbReference type="NCBIfam" id="TIGR00211">
    <property type="entry name" value="glyS"/>
    <property type="match status" value="1"/>
</dbReference>
<keyword evidence="8 11" id="KW-0648">Protein biosynthesis</keyword>
<comment type="subcellular location">
    <subcellularLocation>
        <location evidence="1 11">Cytoplasm</location>
    </subcellularLocation>
</comment>
<gene>
    <name evidence="11" type="primary">glyS</name>
    <name evidence="13" type="ORF">HNQ60_001933</name>
</gene>
<dbReference type="PRINTS" id="PR01045">
    <property type="entry name" value="TRNASYNTHGB"/>
</dbReference>
<evidence type="ECO:0000256" key="3">
    <source>
        <dbReference type="ARBA" id="ARBA00011209"/>
    </source>
</evidence>
<reference evidence="13 14" key="1">
    <citation type="submission" date="2020-08" db="EMBL/GenBank/DDBJ databases">
        <title>Genomic Encyclopedia of Type Strains, Phase IV (KMG-IV): sequencing the most valuable type-strain genomes for metagenomic binning, comparative biology and taxonomic classification.</title>
        <authorList>
            <person name="Goeker M."/>
        </authorList>
    </citation>
    <scope>NUCLEOTIDE SEQUENCE [LARGE SCALE GENOMIC DNA]</scope>
    <source>
        <strain evidence="13 14">DSM 26723</strain>
    </source>
</reference>
<dbReference type="SUPFAM" id="SSF47323">
    <property type="entry name" value="Anticodon-binding domain of a subclass of class I aminoacyl-tRNA synthetases"/>
    <property type="match status" value="1"/>
</dbReference>
<evidence type="ECO:0000256" key="7">
    <source>
        <dbReference type="ARBA" id="ARBA00022840"/>
    </source>
</evidence>
<dbReference type="SUPFAM" id="SSF109604">
    <property type="entry name" value="HD-domain/PDEase-like"/>
    <property type="match status" value="1"/>
</dbReference>
<dbReference type="InterPro" id="IPR006194">
    <property type="entry name" value="Gly-tRNA-synth_heterodimer"/>
</dbReference>
<dbReference type="GO" id="GO:0004814">
    <property type="term" value="F:arginine-tRNA ligase activity"/>
    <property type="evidence" value="ECO:0007669"/>
    <property type="project" value="InterPro"/>
</dbReference>
<proteinExistence type="inferred from homology"/>
<dbReference type="EC" id="6.1.1.14" evidence="11"/>
<dbReference type="HAMAP" id="MF_00255">
    <property type="entry name" value="Gly_tRNA_synth_beta"/>
    <property type="match status" value="1"/>
</dbReference>
<comment type="subunit">
    <text evidence="3 11">Tetramer of two alpha and two beta subunits.</text>
</comment>
<evidence type="ECO:0000256" key="1">
    <source>
        <dbReference type="ARBA" id="ARBA00004496"/>
    </source>
</evidence>
<protein>
    <recommendedName>
        <fullName evidence="11">Glycine--tRNA ligase beta subunit</fullName>
        <ecNumber evidence="11">6.1.1.14</ecNumber>
    </recommendedName>
    <alternativeName>
        <fullName evidence="11">Glycyl-tRNA synthetase beta subunit</fullName>
        <shortName evidence="11">GlyRS</shortName>
    </alternativeName>
</protein>
<comment type="caution">
    <text evidence="13">The sequence shown here is derived from an EMBL/GenBank/DDBJ whole genome shotgun (WGS) entry which is preliminary data.</text>
</comment>
<evidence type="ECO:0000256" key="9">
    <source>
        <dbReference type="ARBA" id="ARBA00023146"/>
    </source>
</evidence>
<dbReference type="AlphaFoldDB" id="A0A841HM66"/>
<dbReference type="PANTHER" id="PTHR30075:SF2">
    <property type="entry name" value="GLYCINE--TRNA LIGASE, CHLOROPLASTIC_MITOCHONDRIAL 2"/>
    <property type="match status" value="1"/>
</dbReference>
<dbReference type="Pfam" id="PF02092">
    <property type="entry name" value="tRNA_synt_2f"/>
    <property type="match status" value="1"/>
</dbReference>
<evidence type="ECO:0000259" key="12">
    <source>
        <dbReference type="SMART" id="SM00836"/>
    </source>
</evidence>
<dbReference type="InterPro" id="IPR015944">
    <property type="entry name" value="Gly-tRNA-synth_bsu"/>
</dbReference>
<keyword evidence="14" id="KW-1185">Reference proteome</keyword>
<dbReference type="InterPro" id="IPR008909">
    <property type="entry name" value="DALR_anticod-bd"/>
</dbReference>
<dbReference type="Pfam" id="PF05746">
    <property type="entry name" value="DALR_1"/>
    <property type="match status" value="1"/>
</dbReference>
<evidence type="ECO:0000256" key="8">
    <source>
        <dbReference type="ARBA" id="ARBA00022917"/>
    </source>
</evidence>
<evidence type="ECO:0000256" key="6">
    <source>
        <dbReference type="ARBA" id="ARBA00022741"/>
    </source>
</evidence>
<evidence type="ECO:0000256" key="2">
    <source>
        <dbReference type="ARBA" id="ARBA00008226"/>
    </source>
</evidence>
<dbReference type="SMART" id="SM00836">
    <property type="entry name" value="DALR_1"/>
    <property type="match status" value="1"/>
</dbReference>
<evidence type="ECO:0000313" key="13">
    <source>
        <dbReference type="EMBL" id="MBB6093055.1"/>
    </source>
</evidence>
<sequence>MSKRDFLVEIGTEELPPKSLFNLAQAFADGVVKGLGTSGVKHGEVEWFATPRRLAVRVGALADHQPDQEIKRQGPAVANAFDASGQPTKAALGFAASCGVTLDQLQQVDGPKGKVLQFVGVKKGEPTTSLLPGIVSTSLNELPIAKRMRWGAGEQEFVRPVHWIVMLFGSTVVEATVLGIAAGKQSRGHRFHAPQPIAISSPAKYPETLIEKGRVVVDASQRRESIRTGVNTIAESLGGTAVIEPALLDEVASLVEWPVPLAGRFDARFLDLPPEVLIATMQEHQRYFPVRGPDGKLINAFITVANIESRDPDKVRDGNERVVRPRLADAAFFWETDRKQRLEDRCEALRAVTFQSKLGSLFDKATRVEALASHIASIIRGDAALAQRAAKLSKCDLLTAMVGEFPELQGLMGRYYATHDGEPTEVAAALAEQYWPRFSGDQLPQTPTGIAVSMADKLDTIAGIFSIGQKPSGTRDPFGLRRAALGVLRICVERKLDIDLYQLVETAVAQQPIPAPAETVEEIWAYLMERLRGSYLEATDQGVTTEMFDAVLGSRSHSPLDIDLRLDALKSFLALPEAQALSAANKRIANILRKVPEAVSGAVSTDRLQDPAERALFEHVIATERGVNPLLARREYAAALTHLAGLREDVDRFFDGVMVMADDAEVRANRLALLSRLRSVFLQIADLSRLPG</sequence>
<evidence type="ECO:0000256" key="5">
    <source>
        <dbReference type="ARBA" id="ARBA00022598"/>
    </source>
</evidence>
<accession>A0A841HM66</accession>
<dbReference type="GO" id="GO:0005524">
    <property type="term" value="F:ATP binding"/>
    <property type="evidence" value="ECO:0007669"/>
    <property type="project" value="UniProtKB-UniRule"/>
</dbReference>